<keyword evidence="3" id="KW-1185">Reference proteome</keyword>
<name>A0AAW0MHR2_9GOBI</name>
<evidence type="ECO:0000313" key="2">
    <source>
        <dbReference type="EMBL" id="KAK7880196.1"/>
    </source>
</evidence>
<evidence type="ECO:0000313" key="3">
    <source>
        <dbReference type="Proteomes" id="UP001460270"/>
    </source>
</evidence>
<dbReference type="AlphaFoldDB" id="A0AAW0MHR2"/>
<protein>
    <submittedName>
        <fullName evidence="2">Uncharacterized protein</fullName>
    </submittedName>
</protein>
<comment type="caution">
    <text evidence="2">The sequence shown here is derived from an EMBL/GenBank/DDBJ whole genome shotgun (WGS) entry which is preliminary data.</text>
</comment>
<organism evidence="2 3">
    <name type="scientific">Mugilogobius chulae</name>
    <name type="common">yellowstripe goby</name>
    <dbReference type="NCBI Taxonomy" id="88201"/>
    <lineage>
        <taxon>Eukaryota</taxon>
        <taxon>Metazoa</taxon>
        <taxon>Chordata</taxon>
        <taxon>Craniata</taxon>
        <taxon>Vertebrata</taxon>
        <taxon>Euteleostomi</taxon>
        <taxon>Actinopterygii</taxon>
        <taxon>Neopterygii</taxon>
        <taxon>Teleostei</taxon>
        <taxon>Neoteleostei</taxon>
        <taxon>Acanthomorphata</taxon>
        <taxon>Gobiaria</taxon>
        <taxon>Gobiiformes</taxon>
        <taxon>Gobioidei</taxon>
        <taxon>Gobiidae</taxon>
        <taxon>Gobionellinae</taxon>
        <taxon>Mugilogobius</taxon>
    </lineage>
</organism>
<feature type="non-terminal residue" evidence="2">
    <location>
        <position position="1"/>
    </location>
</feature>
<keyword evidence="1" id="KW-1133">Transmembrane helix</keyword>
<keyword evidence="1" id="KW-0812">Transmembrane</keyword>
<dbReference type="EMBL" id="JBBPFD010000129">
    <property type="protein sequence ID" value="KAK7880196.1"/>
    <property type="molecule type" value="Genomic_DNA"/>
</dbReference>
<proteinExistence type="predicted"/>
<reference evidence="3" key="1">
    <citation type="submission" date="2024-04" db="EMBL/GenBank/DDBJ databases">
        <title>Salinicola lusitanus LLJ914,a marine bacterium isolated from the Okinawa Trough.</title>
        <authorList>
            <person name="Li J."/>
        </authorList>
    </citation>
    <scope>NUCLEOTIDE SEQUENCE [LARGE SCALE GENOMIC DNA]</scope>
</reference>
<sequence length="52" mass="5792">CLQDVFSSLLLRFLLMSVLVSPAGVFMMSSPHYSSFRSSDLSPPLLLVLYLL</sequence>
<feature type="transmembrane region" description="Helical" evidence="1">
    <location>
        <begin position="6"/>
        <end position="28"/>
    </location>
</feature>
<evidence type="ECO:0000256" key="1">
    <source>
        <dbReference type="SAM" id="Phobius"/>
    </source>
</evidence>
<accession>A0AAW0MHR2</accession>
<gene>
    <name evidence="2" type="ORF">WMY93_033129</name>
</gene>
<keyword evidence="1" id="KW-0472">Membrane</keyword>
<dbReference type="Proteomes" id="UP001460270">
    <property type="component" value="Unassembled WGS sequence"/>
</dbReference>